<sequence>MIKSIKFKIFLILAVFVILTAGSSLVSIKYYHDLQQSIDLIMHSNYDSIVYAQNMLETLDAQDKSQMVYIFGNDTAVISDYESNRIQFLQWLNRAKGNITEYGEKETLDLIEKDYNKYVSAVNKFKTTKEKSSDNNSVDYYYSSGTYYYNNILPLYKDLKDNCRNLLDINEQSMLKMKDQSRNLANKAVYYITIISGLVLFVGIIVIGYLLKKIINPVEDLVVGINKVSEGKYEYVIPIRGEKEINYILESYNNMAKKLQEYGRLNVQEILREKQKAEAIIESIDSPIIVTDEDNKVIMLNKAGERVFDVKEKNIINTHFLEYIKQRIIFDMIKNSRNLSRENKEVNDIEMSQDNRNLYYRVITKPIWFEETENIGAITILQDITKFKEIDRLKSDFVSNVSHEFRTPLTSICMATGLLLEGNYSDAAEANELLMIIKEDSDKLDKLVRELLDLSKMESGKIEMEMKDVGIDDVINAVTRTFKIQLDEKNIKLIINTKGIRKKVKADVDKISWVIANLLGNALRYTNTDGTGIIEIKAREVNNTMLVAISDNGQGIAEEHQKIIFGKFIQVKDKDGQITGNSGLGLAICKEIVKAHLGEIWVESTLGKGSTFYFTLKLGEMLEE</sequence>
<reference evidence="1" key="1">
    <citation type="journal article" date="2025" name="Int. J. Syst. Evol. Microbiol.">
        <title>Inconstantimicrobium mannanitabidum sp. nov., a novel member of the family Clostridiaceae isolated from anoxic soil under the treatment of reductive soil disinfestation.</title>
        <authorList>
            <person name="Ueki A."/>
            <person name="Tonouchi A."/>
            <person name="Honma S."/>
            <person name="Kaku N."/>
            <person name="Ueki K."/>
        </authorList>
    </citation>
    <scope>NUCLEOTIDE SEQUENCE</scope>
    <source>
        <strain evidence="1">TW13</strain>
    </source>
</reference>
<comment type="caution">
    <text evidence="1">The sequence shown here is derived from an EMBL/GenBank/DDBJ whole genome shotgun (WGS) entry which is preliminary data.</text>
</comment>
<protein>
    <submittedName>
        <fullName evidence="1">PAS domain-containing sensor histidine kinase</fullName>
    </submittedName>
</protein>
<organism evidence="1 2">
    <name type="scientific">Inconstantimicrobium mannanitabidum</name>
    <dbReference type="NCBI Taxonomy" id="1604901"/>
    <lineage>
        <taxon>Bacteria</taxon>
        <taxon>Bacillati</taxon>
        <taxon>Bacillota</taxon>
        <taxon>Clostridia</taxon>
        <taxon>Eubacteriales</taxon>
        <taxon>Clostridiaceae</taxon>
        <taxon>Inconstantimicrobium</taxon>
    </lineage>
</organism>
<accession>A0ACB5RFM1</accession>
<evidence type="ECO:0000313" key="2">
    <source>
        <dbReference type="Proteomes" id="UP001058074"/>
    </source>
</evidence>
<dbReference type="EMBL" id="BROD01000001">
    <property type="protein sequence ID" value="GKX67889.1"/>
    <property type="molecule type" value="Genomic_DNA"/>
</dbReference>
<keyword evidence="1" id="KW-0808">Transferase</keyword>
<dbReference type="Proteomes" id="UP001058074">
    <property type="component" value="Unassembled WGS sequence"/>
</dbReference>
<gene>
    <name evidence="1" type="ORF">rsdtw13_31470</name>
</gene>
<name>A0ACB5RFM1_9CLOT</name>
<evidence type="ECO:0000313" key="1">
    <source>
        <dbReference type="EMBL" id="GKX67889.1"/>
    </source>
</evidence>
<proteinExistence type="predicted"/>
<keyword evidence="2" id="KW-1185">Reference proteome</keyword>
<keyword evidence="1" id="KW-0418">Kinase</keyword>